<evidence type="ECO:0000256" key="5">
    <source>
        <dbReference type="ARBA" id="ARBA00023204"/>
    </source>
</evidence>
<dbReference type="AlphaFoldDB" id="A0A6G4R1J7"/>
<evidence type="ECO:0000256" key="1">
    <source>
        <dbReference type="ARBA" id="ARBA00022723"/>
    </source>
</evidence>
<dbReference type="PANTHER" id="PTHR30037">
    <property type="entry name" value="DNA-3-METHYLADENINE GLYCOSYLASE 1"/>
    <property type="match status" value="1"/>
</dbReference>
<comment type="caution">
    <text evidence="10">The sequence shown here is derived from an EMBL/GenBank/DDBJ whole genome shotgun (WGS) entry which is preliminary data.</text>
</comment>
<evidence type="ECO:0000256" key="7">
    <source>
        <dbReference type="ARBA" id="ARBA00057608"/>
    </source>
</evidence>
<dbReference type="InterPro" id="IPR011257">
    <property type="entry name" value="DNA_glycosylase"/>
</dbReference>
<organism evidence="10">
    <name type="scientific">Caulobacter sp. 602-2</name>
    <dbReference type="NCBI Taxonomy" id="2710887"/>
    <lineage>
        <taxon>Bacteria</taxon>
        <taxon>Pseudomonadati</taxon>
        <taxon>Pseudomonadota</taxon>
        <taxon>Alphaproteobacteria</taxon>
        <taxon>Caulobacterales</taxon>
        <taxon>Caulobacteraceae</taxon>
        <taxon>Caulobacter</taxon>
    </lineage>
</organism>
<reference evidence="10" key="1">
    <citation type="submission" date="2020-02" db="EMBL/GenBank/DDBJ databases">
        <authorList>
            <person name="Gao J."/>
            <person name="Sun J."/>
        </authorList>
    </citation>
    <scope>NUCLEOTIDE SEQUENCE</scope>
    <source>
        <strain evidence="10">602-2</strain>
    </source>
</reference>
<keyword evidence="5" id="KW-0234">DNA repair</keyword>
<proteinExistence type="predicted"/>
<evidence type="ECO:0000256" key="4">
    <source>
        <dbReference type="ARBA" id="ARBA00022833"/>
    </source>
</evidence>
<dbReference type="InterPro" id="IPR005019">
    <property type="entry name" value="Adenine_glyco"/>
</dbReference>
<dbReference type="Gene3D" id="1.10.340.30">
    <property type="entry name" value="Hypothetical protein, domain 2"/>
    <property type="match status" value="1"/>
</dbReference>
<evidence type="ECO:0000256" key="9">
    <source>
        <dbReference type="PIRSR" id="PIRSR605019-1"/>
    </source>
</evidence>
<keyword evidence="4 9" id="KW-0862">Zinc</keyword>
<dbReference type="GO" id="GO:0008725">
    <property type="term" value="F:DNA-3-methyladenine glycosylase activity"/>
    <property type="evidence" value="ECO:0007669"/>
    <property type="project" value="UniProtKB-EC"/>
</dbReference>
<dbReference type="EC" id="3.2.2.20" evidence="8"/>
<feature type="binding site" evidence="9">
    <location>
        <position position="180"/>
    </location>
    <ligand>
        <name>Zn(2+)</name>
        <dbReference type="ChEBI" id="CHEBI:29105"/>
    </ligand>
</feature>
<protein>
    <recommendedName>
        <fullName evidence="8">DNA-3-methyladenine glycosylase I</fullName>
        <ecNumber evidence="8">3.2.2.20</ecNumber>
    </recommendedName>
</protein>
<keyword evidence="1 9" id="KW-0479">Metal-binding</keyword>
<dbReference type="GO" id="GO:0006284">
    <property type="term" value="P:base-excision repair"/>
    <property type="evidence" value="ECO:0007669"/>
    <property type="project" value="InterPro"/>
</dbReference>
<evidence type="ECO:0000256" key="2">
    <source>
        <dbReference type="ARBA" id="ARBA00022763"/>
    </source>
</evidence>
<name>A0A6G4R1J7_9CAUL</name>
<dbReference type="PANTHER" id="PTHR30037:SF4">
    <property type="entry name" value="DNA-3-METHYLADENINE GLYCOSYLASE I"/>
    <property type="match status" value="1"/>
</dbReference>
<comment type="catalytic activity">
    <reaction evidence="6">
        <text>Hydrolysis of alkylated DNA, releasing 3-methyladenine.</text>
        <dbReference type="EC" id="3.2.2.20"/>
    </reaction>
</comment>
<accession>A0A6G4R1J7</accession>
<dbReference type="InterPro" id="IPR052891">
    <property type="entry name" value="DNA-3mA_glycosylase"/>
</dbReference>
<evidence type="ECO:0000313" key="10">
    <source>
        <dbReference type="EMBL" id="NGM51454.1"/>
    </source>
</evidence>
<dbReference type="RefSeq" id="WP_165260911.1">
    <property type="nucleotide sequence ID" value="NZ_JAAKGT010000009.1"/>
</dbReference>
<keyword evidence="3" id="KW-0378">Hydrolase</keyword>
<dbReference type="GO" id="GO:0046872">
    <property type="term" value="F:metal ion binding"/>
    <property type="evidence" value="ECO:0007669"/>
    <property type="project" value="UniProtKB-KW"/>
</dbReference>
<feature type="binding site" evidence="9">
    <location>
        <position position="184"/>
    </location>
    <ligand>
        <name>Zn(2+)</name>
        <dbReference type="ChEBI" id="CHEBI:29105"/>
    </ligand>
</feature>
<sequence>MTEIHRCTWRGMNGDPLYEAYHDTEWGVPEWDSRALWEKLVLDGFQAGLSWITILRKREAFRAAFADFDPEAVARFGEADRARLMADAGIIRSNAKIDAAIAGARIYLDMRERGEDFSAFLWNIVGDAPIQNAFTGMGDVPAQTPLAVDMAKALKARGYKFCGPVIVYAFMQAVGMVNDHFVTCFRHDECKALGHRH</sequence>
<feature type="binding site" evidence="9">
    <location>
        <position position="7"/>
    </location>
    <ligand>
        <name>Zn(2+)</name>
        <dbReference type="ChEBI" id="CHEBI:29105"/>
    </ligand>
</feature>
<dbReference type="Pfam" id="PF03352">
    <property type="entry name" value="Adenine_glyco"/>
    <property type="match status" value="1"/>
</dbReference>
<gene>
    <name evidence="10" type="ORF">G5B46_17730</name>
</gene>
<dbReference type="SUPFAM" id="SSF48150">
    <property type="entry name" value="DNA-glycosylase"/>
    <property type="match status" value="1"/>
</dbReference>
<evidence type="ECO:0000256" key="3">
    <source>
        <dbReference type="ARBA" id="ARBA00022801"/>
    </source>
</evidence>
<evidence type="ECO:0000256" key="8">
    <source>
        <dbReference type="ARBA" id="ARBA00066766"/>
    </source>
</evidence>
<feature type="binding site" evidence="9">
    <location>
        <position position="22"/>
    </location>
    <ligand>
        <name>Zn(2+)</name>
        <dbReference type="ChEBI" id="CHEBI:29105"/>
    </ligand>
</feature>
<comment type="function">
    <text evidence="7">Hydrolysis of the deoxyribose N-glycosidic bond to excise 3-methyladenine from the damaged DNA polymer formed by alkylation lesions.</text>
</comment>
<dbReference type="EMBL" id="JAAKGT010000009">
    <property type="protein sequence ID" value="NGM51454.1"/>
    <property type="molecule type" value="Genomic_DNA"/>
</dbReference>
<evidence type="ECO:0000256" key="6">
    <source>
        <dbReference type="ARBA" id="ARBA00052558"/>
    </source>
</evidence>
<keyword evidence="2" id="KW-0227">DNA damage</keyword>
<dbReference type="FunFam" id="1.10.340.30:FF:000009">
    <property type="entry name" value="DNA-3-methyladenine glycosylase I"/>
    <property type="match status" value="1"/>
</dbReference>